<dbReference type="OrthoDB" id="9795302at2"/>
<evidence type="ECO:0000313" key="2">
    <source>
        <dbReference type="EMBL" id="SET07719.1"/>
    </source>
</evidence>
<dbReference type="Pfam" id="PF02613">
    <property type="entry name" value="Nitrate_red_del"/>
    <property type="match status" value="1"/>
</dbReference>
<protein>
    <submittedName>
        <fullName evidence="2">Chaperone TorD involved in molybdoenzyme TorA maturation</fullName>
    </submittedName>
</protein>
<dbReference type="STRING" id="426128.SAMN05660297_01322"/>
<dbReference type="InterPro" id="IPR036411">
    <property type="entry name" value="TorD-like_sf"/>
</dbReference>
<proteinExistence type="predicted"/>
<reference evidence="2 3" key="1">
    <citation type="submission" date="2016-10" db="EMBL/GenBank/DDBJ databases">
        <authorList>
            <person name="de Groot N.N."/>
        </authorList>
    </citation>
    <scope>NUCLEOTIDE SEQUENCE [LARGE SCALE GENOMIC DNA]</scope>
    <source>
        <strain evidence="2 3">DSM 18979</strain>
    </source>
</reference>
<dbReference type="SUPFAM" id="SSF89155">
    <property type="entry name" value="TorD-like"/>
    <property type="match status" value="1"/>
</dbReference>
<evidence type="ECO:0000256" key="1">
    <source>
        <dbReference type="ARBA" id="ARBA00023186"/>
    </source>
</evidence>
<dbReference type="PANTHER" id="PTHR34227:SF1">
    <property type="entry name" value="DIMETHYL SULFOXIDE REDUCTASE CHAPERONE-RELATED"/>
    <property type="match status" value="1"/>
</dbReference>
<dbReference type="AlphaFoldDB" id="A0A1I0BN50"/>
<keyword evidence="1" id="KW-0143">Chaperone</keyword>
<dbReference type="RefSeq" id="WP_090441134.1">
    <property type="nucleotide sequence ID" value="NZ_FOHU01000004.1"/>
</dbReference>
<name>A0A1I0BN50_9FIRM</name>
<evidence type="ECO:0000313" key="3">
    <source>
        <dbReference type="Proteomes" id="UP000199568"/>
    </source>
</evidence>
<sequence>MSISEVSLRGLNYIMLSSLFYKKIDLETIEKSKEIIEASLSYFLGNNKAANQLADVMDPLLTEEQILDLQVEFTSLFLLPSGVRPYESVYRGEKFQLKQEPWLEVKRFYYQCGFKLDESSGFLEDHISAELNFMSHLIEEEKHDLVRRFFNNHIGQWMPKLLEDITKSTDAAFYKKVAEYAAEFIESEKKILIQNC</sequence>
<organism evidence="2 3">
    <name type="scientific">Natronincola peptidivorans</name>
    <dbReference type="NCBI Taxonomy" id="426128"/>
    <lineage>
        <taxon>Bacteria</taxon>
        <taxon>Bacillati</taxon>
        <taxon>Bacillota</taxon>
        <taxon>Clostridia</taxon>
        <taxon>Peptostreptococcales</taxon>
        <taxon>Natronincolaceae</taxon>
        <taxon>Natronincola</taxon>
    </lineage>
</organism>
<dbReference type="Gene3D" id="1.10.3480.10">
    <property type="entry name" value="TorD-like"/>
    <property type="match status" value="1"/>
</dbReference>
<dbReference type="InterPro" id="IPR050289">
    <property type="entry name" value="TorD/DmsD_chaperones"/>
</dbReference>
<accession>A0A1I0BN50</accession>
<dbReference type="PANTHER" id="PTHR34227">
    <property type="entry name" value="CHAPERONE PROTEIN YCDY"/>
    <property type="match status" value="1"/>
</dbReference>
<keyword evidence="3" id="KW-1185">Reference proteome</keyword>
<gene>
    <name evidence="2" type="ORF">SAMN05660297_01322</name>
</gene>
<dbReference type="EMBL" id="FOHU01000004">
    <property type="protein sequence ID" value="SET07719.1"/>
    <property type="molecule type" value="Genomic_DNA"/>
</dbReference>
<dbReference type="InterPro" id="IPR020945">
    <property type="entry name" value="DMSO/NO3_reduct_chaperone"/>
</dbReference>
<dbReference type="Proteomes" id="UP000199568">
    <property type="component" value="Unassembled WGS sequence"/>
</dbReference>